<reference evidence="4" key="2">
    <citation type="submission" date="2019-10" db="EMBL/GenBank/DDBJ databases">
        <authorList>
            <consortium name="NCBI Genome Project"/>
        </authorList>
    </citation>
    <scope>NUCLEOTIDE SEQUENCE</scope>
    <source>
        <strain evidence="4">NI907</strain>
    </source>
</reference>
<feature type="compositionally biased region" description="Basic and acidic residues" evidence="1">
    <location>
        <begin position="450"/>
        <end position="474"/>
    </location>
</feature>
<feature type="compositionally biased region" description="Acidic residues" evidence="1">
    <location>
        <begin position="478"/>
        <end position="496"/>
    </location>
</feature>
<dbReference type="GeneID" id="41961614"/>
<dbReference type="CDD" id="cd04380">
    <property type="entry name" value="RhoGAP_OCRL1"/>
    <property type="match status" value="1"/>
</dbReference>
<feature type="region of interest" description="Disordered" evidence="1">
    <location>
        <begin position="450"/>
        <end position="519"/>
    </location>
</feature>
<keyword evidence="3" id="KW-1185">Reference proteome</keyword>
<dbReference type="InterPro" id="IPR036691">
    <property type="entry name" value="Endo/exonu/phosph_ase_sf"/>
</dbReference>
<dbReference type="InterPro" id="IPR046985">
    <property type="entry name" value="IP5"/>
</dbReference>
<name>A0A6P8B7E2_PYRGI</name>
<dbReference type="InterPro" id="IPR000300">
    <property type="entry name" value="IPPc"/>
</dbReference>
<feature type="compositionally biased region" description="Basic and acidic residues" evidence="1">
    <location>
        <begin position="306"/>
        <end position="318"/>
    </location>
</feature>
<feature type="region of interest" description="Disordered" evidence="1">
    <location>
        <begin position="306"/>
        <end position="380"/>
    </location>
</feature>
<evidence type="ECO:0000313" key="4">
    <source>
        <dbReference type="RefSeq" id="XP_030983053.1"/>
    </source>
</evidence>
<feature type="compositionally biased region" description="Low complexity" evidence="1">
    <location>
        <begin position="501"/>
        <end position="515"/>
    </location>
</feature>
<dbReference type="RefSeq" id="XP_030983053.1">
    <property type="nucleotide sequence ID" value="XM_031126705.1"/>
</dbReference>
<dbReference type="Pfam" id="PF21310">
    <property type="entry name" value="OCRL-like_ASH"/>
    <property type="match status" value="1"/>
</dbReference>
<sequence length="1081" mass="117844">MPPSTADAAAGMDTGSVDGDAGSSPLSLHRAVHARRDEYIQQHKMRIKIGTWNVAGLQGTDKDLATWFVHGKGVDRRLATLDVARNPAIERQETADSLDDDPNAVRLVGGDKIGLYVLGLQEVVDLNVASQYMRGVYSSSESLSAMDRWKMALEAALPSGYTLIASEQMTGLLLLIYASAEVAPTISNVSTSAVGTGLLGYMGNKGSVAARIVVGEATRMTFVNCHLASGHESTNLERRLWDVGQILSRTQFPPVPLHPGAGGEGGSPEKIGDEDFAFWFGDLNFRLDLPGQDIRRLLLLHTRGEYDVSQKPKGKEDTALDGEEAIVLRTSDSSDDKTETSSNRTGSSVDGQTDRDDDSISLPDPDDFLPDPSDDPASLQATLDSLLPHDQLGKLIKDGKVFQEGWREGPITFLPSYKYDVNTVGLFDSSDKKRAPSWCDRILYRSKKDREAYQKKVRDAEESRRRDEELKSRGIGEGTEDDEVLFDYDPENDGDDQPTKSTDTNSNSNNSSNTNVFDYDEYDENEDADGAEDASEDRIHLDIYTSHQRIQSSDHKPVISVFDINYDAAVPELKANVYADAARELDRAENESRPVITVVVEKTDRGDSHIDGTDAGEAAAINFGDVYYLRKKTSSMTIANTGRVAAKFSFVERPSSDQDPLGVGNSQWLTTSFLRTDLGPQAGDNEAVDLGKEVTLEPGETVKAVIGISVDNINLVTHLNDGQASLEEVLILRVEQGRDHFIPVRAHWMVTCIGRSIEELIRVPDGGIRAFVEELSAKKKADGASGSKRVGSIPYDCEVRCAAPKELFKLTEAVETLAERVLADEQMLETEVPRNKGAWPFSDAQPSLESRDPRLVAAVIDHLDQDKAVAEAFEPEVDSMKRLEVVAEVLLIFLQSLTDGIVTISLWAQLEQASIPSLTSSGNTATTAAKQMQEEDKATVLDVLAAAPNHNISFVFLTTTLAKVIAELTPLTKAETALIRTATSSSSGSTASSMSGISPLALTRRSLSFRRGPVAGQGAAEALAALEKRQAKERQVAEVLARVGKVCRAPVMTKAKEIRAVEDKQRALLELFLRRELYGPD</sequence>
<reference evidence="3 4" key="1">
    <citation type="journal article" date="2019" name="Mol. Biol. Evol.">
        <title>Blast fungal genomes show frequent chromosomal changes, gene gains and losses, and effector gene turnover.</title>
        <authorList>
            <person name="Gomez Luciano L.B."/>
            <person name="Jason Tsai I."/>
            <person name="Chuma I."/>
            <person name="Tosa Y."/>
            <person name="Chen Y.H."/>
            <person name="Li J.Y."/>
            <person name="Li M.Y."/>
            <person name="Jade Lu M.Y."/>
            <person name="Nakayashiki H."/>
            <person name="Li W.H."/>
        </authorList>
    </citation>
    <scope>NUCLEOTIDE SEQUENCE [LARGE SCALE GENOMIC DNA]</scope>
    <source>
        <strain evidence="3 4">NI907</strain>
    </source>
</reference>
<dbReference type="PANTHER" id="PTHR11200">
    <property type="entry name" value="INOSITOL 5-PHOSPHATASE"/>
    <property type="match status" value="1"/>
</dbReference>
<dbReference type="KEGG" id="pgri:PgNI_06684"/>
<dbReference type="InterPro" id="IPR048869">
    <property type="entry name" value="OCRL-1_2_ASH"/>
</dbReference>
<reference evidence="4" key="3">
    <citation type="submission" date="2025-08" db="UniProtKB">
        <authorList>
            <consortium name="RefSeq"/>
        </authorList>
    </citation>
    <scope>IDENTIFICATION</scope>
    <source>
        <strain evidence="4">NI907</strain>
    </source>
</reference>
<dbReference type="Gene3D" id="3.60.10.10">
    <property type="entry name" value="Endonuclease/exonuclease/phosphatase"/>
    <property type="match status" value="1"/>
</dbReference>
<dbReference type="SMART" id="SM00128">
    <property type="entry name" value="IPPc"/>
    <property type="match status" value="1"/>
</dbReference>
<dbReference type="Gene3D" id="2.60.40.10">
    <property type="entry name" value="Immunoglobulins"/>
    <property type="match status" value="1"/>
</dbReference>
<proteinExistence type="predicted"/>
<evidence type="ECO:0000259" key="2">
    <source>
        <dbReference type="SMART" id="SM00128"/>
    </source>
</evidence>
<dbReference type="GO" id="GO:0004439">
    <property type="term" value="F:phosphatidylinositol-4,5-bisphosphate 5-phosphatase activity"/>
    <property type="evidence" value="ECO:0007669"/>
    <property type="project" value="TreeGrafter"/>
</dbReference>
<dbReference type="SUPFAM" id="SSF56219">
    <property type="entry name" value="DNase I-like"/>
    <property type="match status" value="1"/>
</dbReference>
<dbReference type="AlphaFoldDB" id="A0A6P8B7E2"/>
<dbReference type="Proteomes" id="UP000515153">
    <property type="component" value="Chromosome I"/>
</dbReference>
<dbReference type="InterPro" id="IPR047078">
    <property type="entry name" value="RhoGAP_OCRL1"/>
</dbReference>
<dbReference type="PANTHER" id="PTHR11200:SF300">
    <property type="entry name" value="TYPE II INOSITOL 1,4,5-TRISPHOSPHATE 5-PHOSPHATASE"/>
    <property type="match status" value="1"/>
</dbReference>
<dbReference type="GO" id="GO:0046856">
    <property type="term" value="P:phosphatidylinositol dephosphorylation"/>
    <property type="evidence" value="ECO:0007669"/>
    <property type="project" value="InterPro"/>
</dbReference>
<organism evidence="3 4">
    <name type="scientific">Pyricularia grisea</name>
    <name type="common">Crabgrass-specific blast fungus</name>
    <name type="synonym">Magnaporthe grisea</name>
    <dbReference type="NCBI Taxonomy" id="148305"/>
    <lineage>
        <taxon>Eukaryota</taxon>
        <taxon>Fungi</taxon>
        <taxon>Dikarya</taxon>
        <taxon>Ascomycota</taxon>
        <taxon>Pezizomycotina</taxon>
        <taxon>Sordariomycetes</taxon>
        <taxon>Sordariomycetidae</taxon>
        <taxon>Magnaporthales</taxon>
        <taxon>Pyriculariaceae</taxon>
        <taxon>Pyricularia</taxon>
    </lineage>
</organism>
<gene>
    <name evidence="4" type="ORF">PgNI_06684</name>
</gene>
<feature type="domain" description="Inositol polyphosphate-related phosphatase" evidence="2">
    <location>
        <begin position="43"/>
        <end position="479"/>
    </location>
</feature>
<accession>A0A6P8B7E2</accession>
<protein>
    <recommendedName>
        <fullName evidence="2">Inositol polyphosphate-related phosphatase domain-containing protein</fullName>
    </recommendedName>
</protein>
<dbReference type="InterPro" id="IPR013783">
    <property type="entry name" value="Ig-like_fold"/>
</dbReference>
<feature type="region of interest" description="Disordered" evidence="1">
    <location>
        <begin position="1"/>
        <end position="26"/>
    </location>
</feature>
<evidence type="ECO:0000256" key="1">
    <source>
        <dbReference type="SAM" id="MobiDB-lite"/>
    </source>
</evidence>
<evidence type="ECO:0000313" key="3">
    <source>
        <dbReference type="Proteomes" id="UP000515153"/>
    </source>
</evidence>
<dbReference type="Pfam" id="PF22669">
    <property type="entry name" value="Exo_endo_phos2"/>
    <property type="match status" value="2"/>
</dbReference>
<feature type="compositionally biased region" description="Acidic residues" evidence="1">
    <location>
        <begin position="355"/>
        <end position="374"/>
    </location>
</feature>